<evidence type="ECO:0000313" key="3">
    <source>
        <dbReference type="Proteomes" id="UP000570361"/>
    </source>
</evidence>
<dbReference type="Proteomes" id="UP000570361">
    <property type="component" value="Unassembled WGS sequence"/>
</dbReference>
<comment type="caution">
    <text evidence="2">The sequence shown here is derived from an EMBL/GenBank/DDBJ whole genome shotgun (WGS) entry which is preliminary data.</text>
</comment>
<evidence type="ECO:0000256" key="1">
    <source>
        <dbReference type="SAM" id="Phobius"/>
    </source>
</evidence>
<feature type="transmembrane region" description="Helical" evidence="1">
    <location>
        <begin position="21"/>
        <end position="43"/>
    </location>
</feature>
<dbReference type="RefSeq" id="WP_183597972.1">
    <property type="nucleotide sequence ID" value="NZ_JACHXK010000002.1"/>
</dbReference>
<keyword evidence="1" id="KW-0812">Transmembrane</keyword>
<dbReference type="InterPro" id="IPR024563">
    <property type="entry name" value="YqhR"/>
</dbReference>
<dbReference type="EMBL" id="JACHXK010000002">
    <property type="protein sequence ID" value="MBB3109160.1"/>
    <property type="molecule type" value="Genomic_DNA"/>
</dbReference>
<keyword evidence="1" id="KW-1133">Transmembrane helix</keyword>
<evidence type="ECO:0008006" key="4">
    <source>
        <dbReference type="Google" id="ProtNLM"/>
    </source>
</evidence>
<keyword evidence="3" id="KW-1185">Reference proteome</keyword>
<sequence>MRVSHSQQKRRRRHRTNRLMFGLNLGFFAGLIFGVGRWIVYYLQYTRVVPGFLIDSFFRISFLKTGWGQLLGLGSFIVFSIVATFLYMFLLGRFKGPWAGLIYGAVWWGGLFLVIGPLLGLVEPIRQIGYNTLSTELAVFLIWGLFIGYTYAFEFHDEASREPMMSGVGRAGAR</sequence>
<dbReference type="AlphaFoldDB" id="A0A7W5AUS7"/>
<reference evidence="2 3" key="1">
    <citation type="submission" date="2020-08" db="EMBL/GenBank/DDBJ databases">
        <title>Genomic Encyclopedia of Type Strains, Phase III (KMG-III): the genomes of soil and plant-associated and newly described type strains.</title>
        <authorList>
            <person name="Whitman W."/>
        </authorList>
    </citation>
    <scope>NUCLEOTIDE SEQUENCE [LARGE SCALE GENOMIC DNA]</scope>
    <source>
        <strain evidence="2 3">CECT 5862</strain>
    </source>
</reference>
<protein>
    <recommendedName>
        <fullName evidence="4">Membrane protein YqhR</fullName>
    </recommendedName>
</protein>
<name>A0A7W5AUS7_9BACL</name>
<evidence type="ECO:0000313" key="2">
    <source>
        <dbReference type="EMBL" id="MBB3109160.1"/>
    </source>
</evidence>
<organism evidence="2 3">
    <name type="scientific">Paenibacillus phyllosphaerae</name>
    <dbReference type="NCBI Taxonomy" id="274593"/>
    <lineage>
        <taxon>Bacteria</taxon>
        <taxon>Bacillati</taxon>
        <taxon>Bacillota</taxon>
        <taxon>Bacilli</taxon>
        <taxon>Bacillales</taxon>
        <taxon>Paenibacillaceae</taxon>
        <taxon>Paenibacillus</taxon>
    </lineage>
</organism>
<accession>A0A7W5AUS7</accession>
<proteinExistence type="predicted"/>
<dbReference type="Pfam" id="PF11085">
    <property type="entry name" value="YqhR"/>
    <property type="match status" value="1"/>
</dbReference>
<feature type="transmembrane region" description="Helical" evidence="1">
    <location>
        <begin position="128"/>
        <end position="152"/>
    </location>
</feature>
<keyword evidence="1" id="KW-0472">Membrane</keyword>
<feature type="transmembrane region" description="Helical" evidence="1">
    <location>
        <begin position="101"/>
        <end position="122"/>
    </location>
</feature>
<feature type="transmembrane region" description="Helical" evidence="1">
    <location>
        <begin position="67"/>
        <end position="89"/>
    </location>
</feature>
<gene>
    <name evidence="2" type="ORF">FHS18_001212</name>
</gene>